<organism evidence="1">
    <name type="scientific">Rhizophora mucronata</name>
    <name type="common">Asiatic mangrove</name>
    <dbReference type="NCBI Taxonomy" id="61149"/>
    <lineage>
        <taxon>Eukaryota</taxon>
        <taxon>Viridiplantae</taxon>
        <taxon>Streptophyta</taxon>
        <taxon>Embryophyta</taxon>
        <taxon>Tracheophyta</taxon>
        <taxon>Spermatophyta</taxon>
        <taxon>Magnoliopsida</taxon>
        <taxon>eudicotyledons</taxon>
        <taxon>Gunneridae</taxon>
        <taxon>Pentapetalae</taxon>
        <taxon>rosids</taxon>
        <taxon>fabids</taxon>
        <taxon>Malpighiales</taxon>
        <taxon>Rhizophoraceae</taxon>
        <taxon>Rhizophora</taxon>
    </lineage>
</organism>
<protein>
    <submittedName>
        <fullName evidence="1">Uncharacterized protein</fullName>
    </submittedName>
</protein>
<accession>A0A2P2KXN2</accession>
<sequence>MMWQVDRKRQSNPHPIKNIYKSDYIAHSAINYGACVVKKDL</sequence>
<proteinExistence type="predicted"/>
<reference evidence="1" key="1">
    <citation type="submission" date="2018-02" db="EMBL/GenBank/DDBJ databases">
        <title>Rhizophora mucronata_Transcriptome.</title>
        <authorList>
            <person name="Meera S.P."/>
            <person name="Sreeshan A."/>
            <person name="Augustine A."/>
        </authorList>
    </citation>
    <scope>NUCLEOTIDE SEQUENCE</scope>
    <source>
        <tissue evidence="1">Leaf</tissue>
    </source>
</reference>
<evidence type="ECO:0000313" key="1">
    <source>
        <dbReference type="EMBL" id="MBX10489.1"/>
    </source>
</evidence>
<dbReference type="EMBL" id="GGEC01030005">
    <property type="protein sequence ID" value="MBX10489.1"/>
    <property type="molecule type" value="Transcribed_RNA"/>
</dbReference>
<dbReference type="AlphaFoldDB" id="A0A2P2KXN2"/>
<name>A0A2P2KXN2_RHIMU</name>